<comment type="subcellular location">
    <subcellularLocation>
        <location evidence="1">Cell membrane</location>
        <topology evidence="1">Multi-pass membrane protein</topology>
    </subcellularLocation>
</comment>
<evidence type="ECO:0000256" key="3">
    <source>
        <dbReference type="ARBA" id="ARBA00022692"/>
    </source>
</evidence>
<feature type="domain" description="ABC3 transporter permease C-terminal" evidence="7">
    <location>
        <begin position="70"/>
        <end position="184"/>
    </location>
</feature>
<evidence type="ECO:0000256" key="6">
    <source>
        <dbReference type="SAM" id="Phobius"/>
    </source>
</evidence>
<feature type="transmembrane region" description="Helical" evidence="6">
    <location>
        <begin position="646"/>
        <end position="669"/>
    </location>
</feature>
<evidence type="ECO:0000256" key="5">
    <source>
        <dbReference type="ARBA" id="ARBA00023136"/>
    </source>
</evidence>
<gene>
    <name evidence="8" type="ORF">V5R04_15050</name>
</gene>
<name>A0AAU7DVK8_9MICO</name>
<dbReference type="Pfam" id="PF02687">
    <property type="entry name" value="FtsX"/>
    <property type="match status" value="1"/>
</dbReference>
<feature type="transmembrane region" description="Helical" evidence="6">
    <location>
        <begin position="200"/>
        <end position="218"/>
    </location>
</feature>
<protein>
    <submittedName>
        <fullName evidence="8">FtsX-like permease family protein</fullName>
    </submittedName>
</protein>
<keyword evidence="2" id="KW-1003">Cell membrane</keyword>
<evidence type="ECO:0000256" key="2">
    <source>
        <dbReference type="ARBA" id="ARBA00022475"/>
    </source>
</evidence>
<dbReference type="AlphaFoldDB" id="A0AAU7DVK8"/>
<proteinExistence type="predicted"/>
<sequence length="680" mass="72788">MKGTLRQLPALVSLGLRLIRAGGVARWLTIFIGSTLVSTLLLTAYAVPGALQDPDLVIPRSERLKHLQLVILFAIPVLALLFTVLRLSSGTRDRRLASLRLIGLGPAQTKVVAVVEGTALVLLGALLGGGIFALVAKIADAWGWGSQWLRQPLAVSWKSITAVVFLVVVIAVIVAVSSIRVLLKDPRGSRSEAAKANLSWWRILPLFTGIGVLVWLLLQDHQKVFNEYGVLPDWWTLVMFGGWVVVGLSIPLVVPLFSSWIARWLGDQDGWLAGRLAGRRLTVEPASATRSVAGLALATYSSIIVLLFIAMVTQGSGRFVLEQSYLEQGPQPISLKVFNAEQAAEISQADIAALEGVKHVFPRFKVTSEHETRLNASPAYLEDLTEGGLNPVEGALCGSETGSVPCLEVVIGSCADYAQFRVITDCQEGTVQIASNAWQKSEGSYLSPSEVTLTGQRGQITLPLSETEILVDLEATQARFLKGVTEDEHIVIPPAYPGVSEILGPPRSFAITADGGRDVQVSLTQFAEQNGFEVVLPPSQTYEKTMLGRAALLTLIASIIGIGLLTVAVGLLDRTVERRRAVGSLVVIGVPVTTLRASQVVQVLIPMVLSVALAVLTGSLSAQVFSVLLRFEGLGVGDPINFTADIIWVAIPLVIACIGVALATLPGLGARLRPEVLRRD</sequence>
<feature type="transmembrane region" description="Helical" evidence="6">
    <location>
        <begin position="292"/>
        <end position="312"/>
    </location>
</feature>
<dbReference type="EMBL" id="CP146203">
    <property type="protein sequence ID" value="XBH21506.1"/>
    <property type="molecule type" value="Genomic_DNA"/>
</dbReference>
<keyword evidence="3 6" id="KW-0812">Transmembrane</keyword>
<feature type="transmembrane region" description="Helical" evidence="6">
    <location>
        <begin position="109"/>
        <end position="135"/>
    </location>
</feature>
<feature type="transmembrane region" description="Helical" evidence="6">
    <location>
        <begin position="603"/>
        <end position="626"/>
    </location>
</feature>
<dbReference type="GO" id="GO:0005886">
    <property type="term" value="C:plasma membrane"/>
    <property type="evidence" value="ECO:0007669"/>
    <property type="project" value="UniProtKB-SubCell"/>
</dbReference>
<feature type="transmembrane region" description="Helical" evidence="6">
    <location>
        <begin position="155"/>
        <end position="179"/>
    </location>
</feature>
<feature type="transmembrane region" description="Helical" evidence="6">
    <location>
        <begin position="234"/>
        <end position="257"/>
    </location>
</feature>
<dbReference type="InterPro" id="IPR003838">
    <property type="entry name" value="ABC3_permease_C"/>
</dbReference>
<keyword evidence="5 6" id="KW-0472">Membrane</keyword>
<evidence type="ECO:0000313" key="8">
    <source>
        <dbReference type="EMBL" id="XBH21506.1"/>
    </source>
</evidence>
<keyword evidence="4 6" id="KW-1133">Transmembrane helix</keyword>
<evidence type="ECO:0000256" key="1">
    <source>
        <dbReference type="ARBA" id="ARBA00004651"/>
    </source>
</evidence>
<feature type="transmembrane region" description="Helical" evidence="6">
    <location>
        <begin position="27"/>
        <end position="47"/>
    </location>
</feature>
<organism evidence="8">
    <name type="scientific">Jonesiaceae bacterium BS-20</name>
    <dbReference type="NCBI Taxonomy" id="3120821"/>
    <lineage>
        <taxon>Bacteria</taxon>
        <taxon>Bacillati</taxon>
        <taxon>Actinomycetota</taxon>
        <taxon>Actinomycetes</taxon>
        <taxon>Micrococcales</taxon>
        <taxon>Jonesiaceae</taxon>
    </lineage>
</organism>
<feature type="transmembrane region" description="Helical" evidence="6">
    <location>
        <begin position="550"/>
        <end position="572"/>
    </location>
</feature>
<evidence type="ECO:0000259" key="7">
    <source>
        <dbReference type="Pfam" id="PF02687"/>
    </source>
</evidence>
<evidence type="ECO:0000256" key="4">
    <source>
        <dbReference type="ARBA" id="ARBA00022989"/>
    </source>
</evidence>
<feature type="transmembrane region" description="Helical" evidence="6">
    <location>
        <begin position="67"/>
        <end position="88"/>
    </location>
</feature>
<accession>A0AAU7DVK8</accession>
<reference evidence="8" key="1">
    <citation type="submission" date="2024-02" db="EMBL/GenBank/DDBJ databases">
        <title>Tomenella chthoni gen. nov. sp. nov., a member of the family Jonesiaceae isolated from bat guano.</title>
        <authorList>
            <person name="Miller S.L."/>
            <person name="King J."/>
            <person name="Sankaranarayanan K."/>
            <person name="Lawson P.A."/>
        </authorList>
    </citation>
    <scope>NUCLEOTIDE SEQUENCE</scope>
    <source>
        <strain evidence="8">BS-20</strain>
    </source>
</reference>